<proteinExistence type="predicted"/>
<protein>
    <submittedName>
        <fullName evidence="1">Uncharacterized protein</fullName>
    </submittedName>
</protein>
<sequence>MPHAVTLAYVKIFSSVFSGRKDRPFHVFNWCNKNKKFLAAGSVFLTVDIYDFVFNRHLIFYTNSLFNINRSGSNSIDIACILHINLEMNFNVADPAL</sequence>
<accession>A0A1R1X7L6</accession>
<dbReference type="Proteomes" id="UP000187429">
    <property type="component" value="Unassembled WGS sequence"/>
</dbReference>
<name>A0A1R1X7L6_9FUNG</name>
<evidence type="ECO:0000313" key="1">
    <source>
        <dbReference type="EMBL" id="OMJ10596.1"/>
    </source>
</evidence>
<organism evidence="1 2">
    <name type="scientific">Smittium culicis</name>
    <dbReference type="NCBI Taxonomy" id="133412"/>
    <lineage>
        <taxon>Eukaryota</taxon>
        <taxon>Fungi</taxon>
        <taxon>Fungi incertae sedis</taxon>
        <taxon>Zoopagomycota</taxon>
        <taxon>Kickxellomycotina</taxon>
        <taxon>Harpellomycetes</taxon>
        <taxon>Harpellales</taxon>
        <taxon>Legeriomycetaceae</taxon>
        <taxon>Smittium</taxon>
    </lineage>
</organism>
<keyword evidence="2" id="KW-1185">Reference proteome</keyword>
<dbReference type="AlphaFoldDB" id="A0A1R1X7L6"/>
<dbReference type="EMBL" id="LSSM01006531">
    <property type="protein sequence ID" value="OMJ10596.1"/>
    <property type="molecule type" value="Genomic_DNA"/>
</dbReference>
<evidence type="ECO:0000313" key="2">
    <source>
        <dbReference type="Proteomes" id="UP000187429"/>
    </source>
</evidence>
<comment type="caution">
    <text evidence="1">The sequence shown here is derived from an EMBL/GenBank/DDBJ whole genome shotgun (WGS) entry which is preliminary data.</text>
</comment>
<gene>
    <name evidence="1" type="ORF">AYI69_g10179</name>
</gene>
<reference evidence="2" key="1">
    <citation type="submission" date="2017-01" db="EMBL/GenBank/DDBJ databases">
        <authorList>
            <person name="Wang Y."/>
            <person name="White M."/>
            <person name="Kvist S."/>
            <person name="Moncalvo J.-M."/>
        </authorList>
    </citation>
    <scope>NUCLEOTIDE SEQUENCE [LARGE SCALE GENOMIC DNA]</scope>
    <source>
        <strain evidence="2">ID-206-W2</strain>
    </source>
</reference>